<keyword evidence="1" id="KW-0805">Transcription regulation</keyword>
<comment type="similarity">
    <text evidence="3">Belongs to the GRAS family.</text>
</comment>
<proteinExistence type="evidence at transcript level"/>
<feature type="region of interest" description="SAW" evidence="3">
    <location>
        <begin position="672"/>
        <end position="746"/>
    </location>
</feature>
<feature type="region of interest" description="Disordered" evidence="4">
    <location>
        <begin position="340"/>
        <end position="369"/>
    </location>
</feature>
<organism evidence="5">
    <name type="scientific">Salvia miltiorrhiza</name>
    <name type="common">Chinese sage</name>
    <dbReference type="NCBI Taxonomy" id="226208"/>
    <lineage>
        <taxon>Eukaryota</taxon>
        <taxon>Viridiplantae</taxon>
        <taxon>Streptophyta</taxon>
        <taxon>Embryophyta</taxon>
        <taxon>Tracheophyta</taxon>
        <taxon>Spermatophyta</taxon>
        <taxon>Magnoliopsida</taxon>
        <taxon>eudicotyledons</taxon>
        <taxon>Gunneridae</taxon>
        <taxon>Pentapetalae</taxon>
        <taxon>asterids</taxon>
        <taxon>lamiids</taxon>
        <taxon>Lamiales</taxon>
        <taxon>Lamiaceae</taxon>
        <taxon>Nepetoideae</taxon>
        <taxon>Mentheae</taxon>
        <taxon>Salviinae</taxon>
        <taxon>Salvia</taxon>
        <taxon>Salvia incertae sedis</taxon>
    </lineage>
</organism>
<feature type="compositionally biased region" description="Polar residues" evidence="4">
    <location>
        <begin position="143"/>
        <end position="161"/>
    </location>
</feature>
<evidence type="ECO:0000256" key="2">
    <source>
        <dbReference type="ARBA" id="ARBA00023163"/>
    </source>
</evidence>
<feature type="region of interest" description="Disordered" evidence="4">
    <location>
        <begin position="276"/>
        <end position="299"/>
    </location>
</feature>
<dbReference type="EMBL" id="KY435888">
    <property type="protein sequence ID" value="ATG83503.1"/>
    <property type="molecule type" value="mRNA"/>
</dbReference>
<protein>
    <submittedName>
        <fullName evidence="5">GRAS3 transcription factor</fullName>
    </submittedName>
</protein>
<comment type="caution">
    <text evidence="3">Lacks conserved residue(s) required for the propagation of feature annotation.</text>
</comment>
<evidence type="ECO:0000256" key="4">
    <source>
        <dbReference type="SAM" id="MobiDB-lite"/>
    </source>
</evidence>
<feature type="region of interest" description="Leucine repeat II (LRII)" evidence="3">
    <location>
        <begin position="533"/>
        <end position="565"/>
    </location>
</feature>
<keyword evidence="2" id="KW-0804">Transcription</keyword>
<feature type="region of interest" description="VHIID" evidence="3">
    <location>
        <begin position="452"/>
        <end position="517"/>
    </location>
</feature>
<feature type="short sequence motif" description="VHIID" evidence="3">
    <location>
        <begin position="483"/>
        <end position="487"/>
    </location>
</feature>
<reference evidence="5" key="1">
    <citation type="journal article" date="2017" name="PLoS ONE">
        <title>Molecular cloning and characterization of five SmGRAS genes associated with tanshinone biosynthesis in Salvia miltiorrhiza hairy roots.</title>
        <authorList>
            <person name="Bai Z."/>
            <person name="Xia P."/>
            <person name="Wang R."/>
            <person name="Jiao J."/>
            <person name="Ru M."/>
            <person name="Liu J."/>
            <person name="Liang Z."/>
        </authorList>
    </citation>
    <scope>NUCLEOTIDE SEQUENCE</scope>
</reference>
<dbReference type="SMR" id="A0A291I302"/>
<sequence length="748" mass="83937">MDPWFSDSNTSNEFKFDDGSFLPSYDQLQNLRNGTKHDYLDLDVLDIPFLPISPGPDNFGPSSNVSYETDSPDDVDSDPVLKFLNQILVEEDMEEKPSMFHDPLALRAAEKSLYEVIGQKYPPSPSYPGSYVDQKSDSPDSFFGNSSEYTSSSNAGSSSIDPQWIVDPGENTSSMEQGHLQDLLSDSFLPVSSQSSSLAVNSSYGNVNTLMNSFSDASLLQNLFGDSESILQFKRGMEEASKFLPNSNPLIIDLDKYELPKKSEDISPAVVIKTEIEEPHNSSNSLKGRKHQHTDDGNLEDMERSSKQFATYVEEVELSEMFDRVLLCTDVKKECGNDDTELAGPAPLPAVLPNGSNGRKARAKKNERQGDSVDLRTLLISCAQSVAADDRRTAYEQLKQIMQHSSPTGDVYQRLAHVFASGLQARLGGTGTELYASLNRRKITAAEKLKAYQVYLSACPFKKLSIAYANKMIYSLASEATTLHIIDFGILYGFQWPILIQQLSDRASGTFKLRITGIELPQPGFRPAELLEETGSRLAKYCERFGVPFEYQAIATQNWEAIKIEDLKIASGEVIAVNSLFRFGRLLDETVMVDSPRDAVLDLIRKIKPHIFVNTVTNGSFNAPFFVTRFREALFHYSALFDMFDATLPRDNPHRIDFEQDFLGREVINVVACEGAERVERPETYKQWQVRHIRAGFKPLPLDHGILKKIRHKCCGYHKDFLFDEDGFWMLQGWKGRITCASSCWVPA</sequence>
<dbReference type="PROSITE" id="PS50985">
    <property type="entry name" value="GRAS"/>
    <property type="match status" value="1"/>
</dbReference>
<feature type="region of interest" description="Leucine repeat I (LRI)" evidence="3">
    <location>
        <begin position="373"/>
        <end position="433"/>
    </location>
</feature>
<accession>A0A291I302</accession>
<evidence type="ECO:0000256" key="1">
    <source>
        <dbReference type="ARBA" id="ARBA00023015"/>
    </source>
</evidence>
<feature type="region of interest" description="Disordered" evidence="4">
    <location>
        <begin position="124"/>
        <end position="175"/>
    </location>
</feature>
<dbReference type="Pfam" id="PF03514">
    <property type="entry name" value="GRAS"/>
    <property type="match status" value="1"/>
</dbReference>
<dbReference type="PANTHER" id="PTHR31636">
    <property type="entry name" value="OSJNBA0084A10.13 PROTEIN-RELATED"/>
    <property type="match status" value="1"/>
</dbReference>
<name>A0A291I302_SALMI</name>
<evidence type="ECO:0000256" key="3">
    <source>
        <dbReference type="PROSITE-ProRule" id="PRU01191"/>
    </source>
</evidence>
<dbReference type="InterPro" id="IPR005202">
    <property type="entry name" value="TF_GRAS"/>
</dbReference>
<dbReference type="AlphaFoldDB" id="A0A291I302"/>
<feature type="compositionally biased region" description="Low complexity" evidence="4">
    <location>
        <begin position="342"/>
        <end position="353"/>
    </location>
</feature>
<evidence type="ECO:0000313" key="5">
    <source>
        <dbReference type="EMBL" id="ATG83503.1"/>
    </source>
</evidence>